<dbReference type="Proteomes" id="UP001153678">
    <property type="component" value="Unassembled WGS sequence"/>
</dbReference>
<evidence type="ECO:0000313" key="2">
    <source>
        <dbReference type="EMBL" id="CAI2189500.1"/>
    </source>
</evidence>
<accession>A0A9W4SZS1</accession>
<dbReference type="AlphaFoldDB" id="A0A9W4SZS1"/>
<proteinExistence type="predicted"/>
<keyword evidence="1" id="KW-0175">Coiled coil</keyword>
<keyword evidence="3" id="KW-1185">Reference proteome</keyword>
<sequence>GPPKSTNSDEQSHEHELPESDIRIQYLLNRIKELDVIVETEKSLKRKVDELEVEVQISDKRRNY</sequence>
<evidence type="ECO:0000313" key="3">
    <source>
        <dbReference type="Proteomes" id="UP001153678"/>
    </source>
</evidence>
<feature type="non-terminal residue" evidence="2">
    <location>
        <position position="64"/>
    </location>
</feature>
<feature type="coiled-coil region" evidence="1">
    <location>
        <begin position="34"/>
        <end position="61"/>
    </location>
</feature>
<evidence type="ECO:0000256" key="1">
    <source>
        <dbReference type="SAM" id="Coils"/>
    </source>
</evidence>
<dbReference type="EMBL" id="CAMKVN010005863">
    <property type="protein sequence ID" value="CAI2189500.1"/>
    <property type="molecule type" value="Genomic_DNA"/>
</dbReference>
<comment type="caution">
    <text evidence="2">The sequence shown here is derived from an EMBL/GenBank/DDBJ whole genome shotgun (WGS) entry which is preliminary data.</text>
</comment>
<reference evidence="2" key="1">
    <citation type="submission" date="2022-08" db="EMBL/GenBank/DDBJ databases">
        <authorList>
            <person name="Kallberg Y."/>
            <person name="Tangrot J."/>
            <person name="Rosling A."/>
        </authorList>
    </citation>
    <scope>NUCLEOTIDE SEQUENCE</scope>
    <source>
        <strain evidence="2">Wild A</strain>
    </source>
</reference>
<organism evidence="2 3">
    <name type="scientific">Funneliformis geosporum</name>
    <dbReference type="NCBI Taxonomy" id="1117311"/>
    <lineage>
        <taxon>Eukaryota</taxon>
        <taxon>Fungi</taxon>
        <taxon>Fungi incertae sedis</taxon>
        <taxon>Mucoromycota</taxon>
        <taxon>Glomeromycotina</taxon>
        <taxon>Glomeromycetes</taxon>
        <taxon>Glomerales</taxon>
        <taxon>Glomeraceae</taxon>
        <taxon>Funneliformis</taxon>
    </lineage>
</organism>
<name>A0A9W4SZS1_9GLOM</name>
<protein>
    <submittedName>
        <fullName evidence="2">6749_t:CDS:1</fullName>
    </submittedName>
</protein>
<gene>
    <name evidence="2" type="ORF">FWILDA_LOCUS14110</name>
</gene>